<organism evidence="1 2">
    <name type="scientific">Gimesia panareensis</name>
    <dbReference type="NCBI Taxonomy" id="2527978"/>
    <lineage>
        <taxon>Bacteria</taxon>
        <taxon>Pseudomonadati</taxon>
        <taxon>Planctomycetota</taxon>
        <taxon>Planctomycetia</taxon>
        <taxon>Planctomycetales</taxon>
        <taxon>Planctomycetaceae</taxon>
        <taxon>Gimesia</taxon>
    </lineage>
</organism>
<evidence type="ECO:0000313" key="1">
    <source>
        <dbReference type="EMBL" id="QDT26817.1"/>
    </source>
</evidence>
<proteinExistence type="predicted"/>
<gene>
    <name evidence="1" type="ORF">Enr10x_21270</name>
</gene>
<protein>
    <submittedName>
        <fullName evidence="1">Uncharacterized protein</fullName>
    </submittedName>
</protein>
<accession>A0A517Q5D2</accession>
<keyword evidence="2" id="KW-1185">Reference proteome</keyword>
<reference evidence="1 2" key="1">
    <citation type="submission" date="2019-03" db="EMBL/GenBank/DDBJ databases">
        <title>Deep-cultivation of Planctomycetes and their phenomic and genomic characterization uncovers novel biology.</title>
        <authorList>
            <person name="Wiegand S."/>
            <person name="Jogler M."/>
            <person name="Boedeker C."/>
            <person name="Pinto D."/>
            <person name="Vollmers J."/>
            <person name="Rivas-Marin E."/>
            <person name="Kohn T."/>
            <person name="Peeters S.H."/>
            <person name="Heuer A."/>
            <person name="Rast P."/>
            <person name="Oberbeckmann S."/>
            <person name="Bunk B."/>
            <person name="Jeske O."/>
            <person name="Meyerdierks A."/>
            <person name="Storesund J.E."/>
            <person name="Kallscheuer N."/>
            <person name="Luecker S."/>
            <person name="Lage O.M."/>
            <person name="Pohl T."/>
            <person name="Merkel B.J."/>
            <person name="Hornburger P."/>
            <person name="Mueller R.-W."/>
            <person name="Bruemmer F."/>
            <person name="Labrenz M."/>
            <person name="Spormann A.M."/>
            <person name="Op den Camp H."/>
            <person name="Overmann J."/>
            <person name="Amann R."/>
            <person name="Jetten M.S.M."/>
            <person name="Mascher T."/>
            <person name="Medema M.H."/>
            <person name="Devos D.P."/>
            <person name="Kaster A.-K."/>
            <person name="Ovreas L."/>
            <person name="Rohde M."/>
            <person name="Galperin M.Y."/>
            <person name="Jogler C."/>
        </authorList>
    </citation>
    <scope>NUCLEOTIDE SEQUENCE [LARGE SCALE GENOMIC DNA]</scope>
    <source>
        <strain evidence="1 2">Enr10</strain>
    </source>
</reference>
<dbReference type="Proteomes" id="UP000315647">
    <property type="component" value="Chromosome"/>
</dbReference>
<name>A0A517Q5D2_9PLAN</name>
<dbReference type="AlphaFoldDB" id="A0A517Q5D2"/>
<sequence>MASSKKWVKFQIDIDEWWALTRYAASHKRSVRNVAANHFAPLLRELKKEYPREPQQPNENPDSVA</sequence>
<evidence type="ECO:0000313" key="2">
    <source>
        <dbReference type="Proteomes" id="UP000315647"/>
    </source>
</evidence>
<dbReference type="EMBL" id="CP037421">
    <property type="protein sequence ID" value="QDT26817.1"/>
    <property type="molecule type" value="Genomic_DNA"/>
</dbReference>